<dbReference type="EC" id="1.1.1.133" evidence="3 6"/>
<dbReference type="CDD" id="cd05254">
    <property type="entry name" value="dTDP_HR_like_SDR_e"/>
    <property type="match status" value="1"/>
</dbReference>
<dbReference type="Pfam" id="PF04321">
    <property type="entry name" value="RmlD_sub_bind"/>
    <property type="match status" value="1"/>
</dbReference>
<evidence type="ECO:0000256" key="4">
    <source>
        <dbReference type="ARBA" id="ARBA00017099"/>
    </source>
</evidence>
<comment type="similarity">
    <text evidence="2 6">Belongs to the dTDP-4-dehydrorhamnose reductase family.</text>
</comment>
<evidence type="ECO:0000256" key="2">
    <source>
        <dbReference type="ARBA" id="ARBA00010944"/>
    </source>
</evidence>
<comment type="catalytic activity">
    <reaction evidence="5">
        <text>dTDP-beta-L-rhamnose + NADP(+) = dTDP-4-dehydro-beta-L-rhamnose + NADPH + H(+)</text>
        <dbReference type="Rhea" id="RHEA:21796"/>
        <dbReference type="ChEBI" id="CHEBI:15378"/>
        <dbReference type="ChEBI" id="CHEBI:57510"/>
        <dbReference type="ChEBI" id="CHEBI:57783"/>
        <dbReference type="ChEBI" id="CHEBI:58349"/>
        <dbReference type="ChEBI" id="CHEBI:62830"/>
        <dbReference type="EC" id="1.1.1.133"/>
    </reaction>
</comment>
<evidence type="ECO:0000256" key="6">
    <source>
        <dbReference type="RuleBase" id="RU364082"/>
    </source>
</evidence>
<evidence type="ECO:0000259" key="7">
    <source>
        <dbReference type="Pfam" id="PF04321"/>
    </source>
</evidence>
<evidence type="ECO:0000256" key="3">
    <source>
        <dbReference type="ARBA" id="ARBA00012929"/>
    </source>
</evidence>
<evidence type="ECO:0000256" key="1">
    <source>
        <dbReference type="ARBA" id="ARBA00004781"/>
    </source>
</evidence>
<dbReference type="RefSeq" id="WP_379939233.1">
    <property type="nucleotide sequence ID" value="NZ_JBHTIB010000002.1"/>
</dbReference>
<dbReference type="EMBL" id="JBHTIB010000002">
    <property type="protein sequence ID" value="MFD0834738.1"/>
    <property type="molecule type" value="Genomic_DNA"/>
</dbReference>
<dbReference type="SUPFAM" id="SSF51735">
    <property type="entry name" value="NAD(P)-binding Rossmann-fold domains"/>
    <property type="match status" value="1"/>
</dbReference>
<keyword evidence="6" id="KW-0521">NADP</keyword>
<proteinExistence type="inferred from homology"/>
<dbReference type="Gene3D" id="3.90.25.10">
    <property type="entry name" value="UDP-galactose 4-epimerase, domain 1"/>
    <property type="match status" value="1"/>
</dbReference>
<organism evidence="8 9">
    <name type="scientific">Mariniflexile aquimaris</name>
    <dbReference type="NCBI Taxonomy" id="881009"/>
    <lineage>
        <taxon>Bacteria</taxon>
        <taxon>Pseudomonadati</taxon>
        <taxon>Bacteroidota</taxon>
        <taxon>Flavobacteriia</taxon>
        <taxon>Flavobacteriales</taxon>
        <taxon>Flavobacteriaceae</taxon>
        <taxon>Mariniflexile</taxon>
    </lineage>
</organism>
<dbReference type="InterPro" id="IPR005913">
    <property type="entry name" value="dTDP_dehydrorham_reduct"/>
</dbReference>
<dbReference type="InterPro" id="IPR036291">
    <property type="entry name" value="NAD(P)-bd_dom_sf"/>
</dbReference>
<dbReference type="GO" id="GO:0008831">
    <property type="term" value="F:dTDP-4-dehydrorhamnose reductase activity"/>
    <property type="evidence" value="ECO:0007669"/>
    <property type="project" value="UniProtKB-EC"/>
</dbReference>
<name>A0ABW3BPQ5_9FLAO</name>
<reference evidence="9" key="1">
    <citation type="journal article" date="2019" name="Int. J. Syst. Evol. Microbiol.">
        <title>The Global Catalogue of Microorganisms (GCM) 10K type strain sequencing project: providing services to taxonomists for standard genome sequencing and annotation.</title>
        <authorList>
            <consortium name="The Broad Institute Genomics Platform"/>
            <consortium name="The Broad Institute Genome Sequencing Center for Infectious Disease"/>
            <person name="Wu L."/>
            <person name="Ma J."/>
        </authorList>
    </citation>
    <scope>NUCLEOTIDE SEQUENCE [LARGE SCALE GENOMIC DNA]</scope>
    <source>
        <strain evidence="9">CCUG 60529</strain>
    </source>
</reference>
<keyword evidence="9" id="KW-1185">Reference proteome</keyword>
<evidence type="ECO:0000313" key="9">
    <source>
        <dbReference type="Proteomes" id="UP001597011"/>
    </source>
</evidence>
<accession>A0ABW3BPQ5</accession>
<comment type="pathway">
    <text evidence="1 6">Carbohydrate biosynthesis; dTDP-L-rhamnose biosynthesis.</text>
</comment>
<sequence length="275" mass="31571">MKNKVYKTQTTNNQQPVTILVTGASGQLGKTIEELYSKNEANLEFTFVSKENLDITNEGELLLYFKANKFDYCINCAAYTNVEQAEKTPEIAYNVNAEGVKYLAKVCKETQTILIHISTDYVFDGEKSEPYLVSDIPNPINEYGKSKLLGESYIQSVIKKHFIIRTSWLYSKKYGQNFYKSILAKAKVEKELFITDEQIGCPTNTVNLARFLYQIIINKNNKFGIYHFCDGKAMTWYDFAEQILSENNLLANTNLVKINNYRTFAKRPKNSVLKI</sequence>
<dbReference type="NCBIfam" id="TIGR01214">
    <property type="entry name" value="rmlD"/>
    <property type="match status" value="1"/>
</dbReference>
<dbReference type="InterPro" id="IPR029903">
    <property type="entry name" value="RmlD-like-bd"/>
</dbReference>
<protein>
    <recommendedName>
        <fullName evidence="4 6">dTDP-4-dehydrorhamnose reductase</fullName>
        <ecNumber evidence="3 6">1.1.1.133</ecNumber>
    </recommendedName>
</protein>
<feature type="domain" description="RmlD-like substrate binding" evidence="7">
    <location>
        <begin position="18"/>
        <end position="274"/>
    </location>
</feature>
<comment type="function">
    <text evidence="6">Catalyzes the reduction of dTDP-6-deoxy-L-lyxo-4-hexulose to yield dTDP-L-rhamnose.</text>
</comment>
<evidence type="ECO:0000313" key="8">
    <source>
        <dbReference type="EMBL" id="MFD0834738.1"/>
    </source>
</evidence>
<gene>
    <name evidence="8" type="primary">rfbD</name>
    <name evidence="8" type="ORF">ACFQ0I_03095</name>
</gene>
<keyword evidence="6 8" id="KW-0560">Oxidoreductase</keyword>
<comment type="caution">
    <text evidence="8">The sequence shown here is derived from an EMBL/GenBank/DDBJ whole genome shotgun (WGS) entry which is preliminary data.</text>
</comment>
<evidence type="ECO:0000256" key="5">
    <source>
        <dbReference type="ARBA" id="ARBA00048200"/>
    </source>
</evidence>
<dbReference type="Proteomes" id="UP001597011">
    <property type="component" value="Unassembled WGS sequence"/>
</dbReference>
<dbReference type="PANTHER" id="PTHR10491">
    <property type="entry name" value="DTDP-4-DEHYDRORHAMNOSE REDUCTASE"/>
    <property type="match status" value="1"/>
</dbReference>
<dbReference type="Gene3D" id="3.40.50.720">
    <property type="entry name" value="NAD(P)-binding Rossmann-like Domain"/>
    <property type="match status" value="1"/>
</dbReference>
<dbReference type="PANTHER" id="PTHR10491:SF4">
    <property type="entry name" value="METHIONINE ADENOSYLTRANSFERASE 2 SUBUNIT BETA"/>
    <property type="match status" value="1"/>
</dbReference>